<dbReference type="GO" id="GO:0006508">
    <property type="term" value="P:proteolysis"/>
    <property type="evidence" value="ECO:0007669"/>
    <property type="project" value="UniProtKB-KW"/>
</dbReference>
<evidence type="ECO:0000256" key="3">
    <source>
        <dbReference type="ARBA" id="ARBA00022801"/>
    </source>
</evidence>
<feature type="domain" description="Calpain catalytic" evidence="7">
    <location>
        <begin position="203"/>
        <end position="490"/>
    </location>
</feature>
<evidence type="ECO:0000256" key="6">
    <source>
        <dbReference type="PROSITE-ProRule" id="PRU00239"/>
    </source>
</evidence>
<feature type="active site" evidence="5 6">
    <location>
        <position position="418"/>
    </location>
</feature>
<dbReference type="Gene3D" id="3.90.70.10">
    <property type="entry name" value="Cysteine proteinases"/>
    <property type="match status" value="1"/>
</dbReference>
<evidence type="ECO:0000256" key="2">
    <source>
        <dbReference type="ARBA" id="ARBA00022670"/>
    </source>
</evidence>
<proteinExistence type="inferred from homology"/>
<dbReference type="CDD" id="cd00044">
    <property type="entry name" value="CysPc"/>
    <property type="match status" value="1"/>
</dbReference>
<dbReference type="InterPro" id="IPR001300">
    <property type="entry name" value="Peptidase_C2_calpain_cat"/>
</dbReference>
<organism evidence="8 9">
    <name type="scientific">Terfezia boudieri ATCC MYA-4762</name>
    <dbReference type="NCBI Taxonomy" id="1051890"/>
    <lineage>
        <taxon>Eukaryota</taxon>
        <taxon>Fungi</taxon>
        <taxon>Dikarya</taxon>
        <taxon>Ascomycota</taxon>
        <taxon>Pezizomycotina</taxon>
        <taxon>Pezizomycetes</taxon>
        <taxon>Pezizales</taxon>
        <taxon>Pezizaceae</taxon>
        <taxon>Terfezia</taxon>
    </lineage>
</organism>
<dbReference type="SUPFAM" id="SSF116846">
    <property type="entry name" value="MIT domain"/>
    <property type="match status" value="1"/>
</dbReference>
<feature type="active site" evidence="5 6">
    <location>
        <position position="398"/>
    </location>
</feature>
<evidence type="ECO:0000256" key="1">
    <source>
        <dbReference type="ARBA" id="ARBA00010193"/>
    </source>
</evidence>
<dbReference type="GO" id="GO:0004198">
    <property type="term" value="F:calcium-dependent cysteine-type endopeptidase activity"/>
    <property type="evidence" value="ECO:0007669"/>
    <property type="project" value="InterPro"/>
</dbReference>
<dbReference type="STRING" id="1051890.A0A3N4LLY9"/>
<protein>
    <submittedName>
        <fullName evidence="8">Cysteine proteinase</fullName>
    </submittedName>
</protein>
<comment type="similarity">
    <text evidence="1">Belongs to the peptidase C2 family. PalB/RIM13 subfamily.</text>
</comment>
<dbReference type="InParanoid" id="A0A3N4LLY9"/>
<dbReference type="PANTHER" id="PTHR46143:SF1">
    <property type="entry name" value="CALPAIN-7"/>
    <property type="match status" value="1"/>
</dbReference>
<dbReference type="OrthoDB" id="167576at2759"/>
<evidence type="ECO:0000256" key="5">
    <source>
        <dbReference type="PIRSR" id="PIRSR622684-1"/>
    </source>
</evidence>
<evidence type="ECO:0000259" key="7">
    <source>
        <dbReference type="PROSITE" id="PS50203"/>
    </source>
</evidence>
<keyword evidence="3 6" id="KW-0378">Hydrolase</keyword>
<name>A0A3N4LLY9_9PEZI</name>
<dbReference type="AlphaFoldDB" id="A0A3N4LLY9"/>
<evidence type="ECO:0000313" key="9">
    <source>
        <dbReference type="Proteomes" id="UP000267821"/>
    </source>
</evidence>
<dbReference type="InterPro" id="IPR036181">
    <property type="entry name" value="MIT_dom_sf"/>
</dbReference>
<dbReference type="Gene3D" id="2.60.120.380">
    <property type="match status" value="1"/>
</dbReference>
<dbReference type="InterPro" id="IPR036213">
    <property type="entry name" value="Calpain_III_sf"/>
</dbReference>
<feature type="active site" evidence="5 6">
    <location>
        <position position="231"/>
    </location>
</feature>
<dbReference type="Pfam" id="PF00648">
    <property type="entry name" value="Peptidase_C2"/>
    <property type="match status" value="1"/>
</dbReference>
<dbReference type="PROSITE" id="PS50203">
    <property type="entry name" value="CALPAIN_CAT"/>
    <property type="match status" value="1"/>
</dbReference>
<dbReference type="EMBL" id="ML121544">
    <property type="protein sequence ID" value="RPB23816.1"/>
    <property type="molecule type" value="Genomic_DNA"/>
</dbReference>
<keyword evidence="2 6" id="KW-0645">Protease</keyword>
<evidence type="ECO:0000256" key="4">
    <source>
        <dbReference type="ARBA" id="ARBA00022807"/>
    </source>
</evidence>
<keyword evidence="9" id="KW-1185">Reference proteome</keyword>
<gene>
    <name evidence="8" type="ORF">L211DRAFT_223370</name>
</gene>
<dbReference type="PRINTS" id="PR00704">
    <property type="entry name" value="CALPAIN"/>
</dbReference>
<dbReference type="PANTHER" id="PTHR46143">
    <property type="entry name" value="CALPAIN-7"/>
    <property type="match status" value="1"/>
</dbReference>
<accession>A0A3N4LLY9</accession>
<dbReference type="InterPro" id="IPR038765">
    <property type="entry name" value="Papain-like_cys_pep_sf"/>
</dbReference>
<dbReference type="InterPro" id="IPR022684">
    <property type="entry name" value="Calpain_cysteine_protease"/>
</dbReference>
<dbReference type="Proteomes" id="UP000267821">
    <property type="component" value="Unassembled WGS sequence"/>
</dbReference>
<keyword evidence="4 6" id="KW-0788">Thiol protease</keyword>
<dbReference type="SUPFAM" id="SSF54001">
    <property type="entry name" value="Cysteine proteinases"/>
    <property type="match status" value="1"/>
</dbReference>
<dbReference type="SMART" id="SM00230">
    <property type="entry name" value="CysPc"/>
    <property type="match status" value="1"/>
</dbReference>
<evidence type="ECO:0000313" key="8">
    <source>
        <dbReference type="EMBL" id="RPB23816.1"/>
    </source>
</evidence>
<sequence>MNVGQAAEARIDVHLQEKHGATKALQAAIEAIELLMQARSQAKSPEQKMRLKSKIEQLMGRAEVIKGVQKKQEEEEEAMEEETQEAMARVSLAGPGRDAHYPGGSRINTNKGPRADLQNYLVPDIPILPNAKAQAVLKAPQSNRTLSNREQMVVLRSSKVAEHIFPPWTKEPSQSEFNLGGLFTDATGNLPLSDAQTRILDAWKRPPEVHERVSMVPETPLDLTQDAITDCSIVASMCAAVSREERGHSKIVSNIIYPQEQDGSPKLSEDGKYVVKLYFNGCHRKVVIDDYLPTSINDRALHVVCRSNPTLVWPALVEKAYLKVMGGYDFPGSNSGTDLLALTGWIPEHIFLQSDDVEPASLWKRIYKAWGFGDVLITLGTGIMSHHEEEELGLASEHDYAVLELKEIDGRKLMLVKNPWSEGVIWKGGLNHLDSDSDEDVDEDDDREPEEWTEWDESMALPAPTCPGQFWIDLDHVCRHFANMYLNWNPGLFLFKYDHHFTWDLLNNGGEGVQCKASFAEHPQFSVGNLSETKSATVWLLLERHIQGQQGSMRGPRAGYISLYAFEKGGKRVCLSDGALIRGPYVDSPQTLLRLDSVPPKATYTIVVSSQGLASETHSFTLSAFSDYPLKTTLAADIYPHQRTLISGWFPHNAGGNAQSPAYSTNPQFKLSIPPSPTGADLLLLLESRDELSVHVKLVWGGGRRVATVTSRDIIAESGEYRKGVWWRVSIPLWRVRLREGRWGILY</sequence>
<dbReference type="Gene3D" id="1.20.58.80">
    <property type="entry name" value="Phosphotransferase system, lactose/cellobiose-type IIA subunit"/>
    <property type="match status" value="1"/>
</dbReference>
<reference evidence="8 9" key="1">
    <citation type="journal article" date="2018" name="Nat. Ecol. Evol.">
        <title>Pezizomycetes genomes reveal the molecular basis of ectomycorrhizal truffle lifestyle.</title>
        <authorList>
            <person name="Murat C."/>
            <person name="Payen T."/>
            <person name="Noel B."/>
            <person name="Kuo A."/>
            <person name="Morin E."/>
            <person name="Chen J."/>
            <person name="Kohler A."/>
            <person name="Krizsan K."/>
            <person name="Balestrini R."/>
            <person name="Da Silva C."/>
            <person name="Montanini B."/>
            <person name="Hainaut M."/>
            <person name="Levati E."/>
            <person name="Barry K.W."/>
            <person name="Belfiori B."/>
            <person name="Cichocki N."/>
            <person name="Clum A."/>
            <person name="Dockter R.B."/>
            <person name="Fauchery L."/>
            <person name="Guy J."/>
            <person name="Iotti M."/>
            <person name="Le Tacon F."/>
            <person name="Lindquist E.A."/>
            <person name="Lipzen A."/>
            <person name="Malagnac F."/>
            <person name="Mello A."/>
            <person name="Molinier V."/>
            <person name="Miyauchi S."/>
            <person name="Poulain J."/>
            <person name="Riccioni C."/>
            <person name="Rubini A."/>
            <person name="Sitrit Y."/>
            <person name="Splivallo R."/>
            <person name="Traeger S."/>
            <person name="Wang M."/>
            <person name="Zifcakova L."/>
            <person name="Wipf D."/>
            <person name="Zambonelli A."/>
            <person name="Paolocci F."/>
            <person name="Nowrousian M."/>
            <person name="Ottonello S."/>
            <person name="Baldrian P."/>
            <person name="Spatafora J.W."/>
            <person name="Henrissat B."/>
            <person name="Nagy L.G."/>
            <person name="Aury J.M."/>
            <person name="Wincker P."/>
            <person name="Grigoriev I.V."/>
            <person name="Bonfante P."/>
            <person name="Martin F.M."/>
        </authorList>
    </citation>
    <scope>NUCLEOTIDE SEQUENCE [LARGE SCALE GENOMIC DNA]</scope>
    <source>
        <strain evidence="8 9">ATCC MYA-4762</strain>
    </source>
</reference>
<dbReference type="SUPFAM" id="SSF49758">
    <property type="entry name" value="Calpain large subunit, middle domain (domain III)"/>
    <property type="match status" value="2"/>
</dbReference>
<dbReference type="InterPro" id="IPR051297">
    <property type="entry name" value="PalB/RIM13"/>
</dbReference>